<feature type="transmembrane region" description="Helical" evidence="1">
    <location>
        <begin position="14"/>
        <end position="37"/>
    </location>
</feature>
<evidence type="ECO:0000313" key="2">
    <source>
        <dbReference type="EMBL" id="PPK65364.1"/>
    </source>
</evidence>
<sequence>MRSLWTRARRTEKAAYLISAALILSGLVHVAVLLTTGRTWEGPLSLRKAATFGLSFGLTLATVTWATSYLTIKRRTPLLALFATASIIEVILVTTQAWRGVPSHFNFETPQDTAVSMTLAAGGGVLVLTSIALTVAATTGARNTTPTMRLAVRFGLAALLIALATGAAMIAKGVIASRSGNPDLAYTTAGSLKPLHAVAMHAILVVPALAWLLDRTTIHNHMRLVWTAIAAYSTLITLVGVESITGVSPLAPPTIAAIASILAITTLGAVTLYGWAHRAKA</sequence>
<keyword evidence="3" id="KW-1185">Reference proteome</keyword>
<name>A0A2S6GJF1_9PSEU</name>
<dbReference type="OrthoDB" id="343560at2"/>
<feature type="transmembrane region" description="Helical" evidence="1">
    <location>
        <begin position="195"/>
        <end position="213"/>
    </location>
</feature>
<feature type="transmembrane region" description="Helical" evidence="1">
    <location>
        <begin position="49"/>
        <end position="71"/>
    </location>
</feature>
<dbReference type="EMBL" id="PTIX01000014">
    <property type="protein sequence ID" value="PPK65364.1"/>
    <property type="molecule type" value="Genomic_DNA"/>
</dbReference>
<feature type="transmembrane region" description="Helical" evidence="1">
    <location>
        <begin position="254"/>
        <end position="276"/>
    </location>
</feature>
<keyword evidence="1" id="KW-1133">Transmembrane helix</keyword>
<proteinExistence type="predicted"/>
<keyword evidence="1" id="KW-0812">Transmembrane</keyword>
<protein>
    <submittedName>
        <fullName evidence="2">Uncharacterized protein</fullName>
    </submittedName>
</protein>
<comment type="caution">
    <text evidence="2">The sequence shown here is derived from an EMBL/GenBank/DDBJ whole genome shotgun (WGS) entry which is preliminary data.</text>
</comment>
<feature type="transmembrane region" description="Helical" evidence="1">
    <location>
        <begin position="78"/>
        <end position="98"/>
    </location>
</feature>
<gene>
    <name evidence="2" type="ORF">CLV40_11416</name>
</gene>
<feature type="transmembrane region" description="Helical" evidence="1">
    <location>
        <begin position="150"/>
        <end position="175"/>
    </location>
</feature>
<dbReference type="Proteomes" id="UP000239203">
    <property type="component" value="Unassembled WGS sequence"/>
</dbReference>
<reference evidence="2 3" key="1">
    <citation type="submission" date="2018-02" db="EMBL/GenBank/DDBJ databases">
        <title>Genomic Encyclopedia of Archaeal and Bacterial Type Strains, Phase II (KMG-II): from individual species to whole genera.</title>
        <authorList>
            <person name="Goeker M."/>
        </authorList>
    </citation>
    <scope>NUCLEOTIDE SEQUENCE [LARGE SCALE GENOMIC DNA]</scope>
    <source>
        <strain evidence="2 3">YU 961-1</strain>
    </source>
</reference>
<accession>A0A2S6GJF1</accession>
<evidence type="ECO:0000256" key="1">
    <source>
        <dbReference type="SAM" id="Phobius"/>
    </source>
</evidence>
<dbReference type="RefSeq" id="WP_104481137.1">
    <property type="nucleotide sequence ID" value="NZ_CP154825.1"/>
</dbReference>
<feature type="transmembrane region" description="Helical" evidence="1">
    <location>
        <begin position="225"/>
        <end position="248"/>
    </location>
</feature>
<feature type="transmembrane region" description="Helical" evidence="1">
    <location>
        <begin position="118"/>
        <end position="138"/>
    </location>
</feature>
<dbReference type="AlphaFoldDB" id="A0A2S6GJF1"/>
<organism evidence="2 3">
    <name type="scientific">Actinokineospora auranticolor</name>
    <dbReference type="NCBI Taxonomy" id="155976"/>
    <lineage>
        <taxon>Bacteria</taxon>
        <taxon>Bacillati</taxon>
        <taxon>Actinomycetota</taxon>
        <taxon>Actinomycetes</taxon>
        <taxon>Pseudonocardiales</taxon>
        <taxon>Pseudonocardiaceae</taxon>
        <taxon>Actinokineospora</taxon>
    </lineage>
</organism>
<keyword evidence="1" id="KW-0472">Membrane</keyword>
<evidence type="ECO:0000313" key="3">
    <source>
        <dbReference type="Proteomes" id="UP000239203"/>
    </source>
</evidence>